<dbReference type="Pfam" id="PF00691">
    <property type="entry name" value="OmpA"/>
    <property type="match status" value="1"/>
</dbReference>
<evidence type="ECO:0000313" key="7">
    <source>
        <dbReference type="EMBL" id="CAL62704.1"/>
    </source>
</evidence>
<dbReference type="eggNOG" id="COG2885">
    <property type="taxonomic scope" value="Bacteria"/>
</dbReference>
<feature type="signal peptide" evidence="5">
    <location>
        <begin position="1"/>
        <end position="20"/>
    </location>
</feature>
<comment type="subcellular location">
    <subcellularLocation>
        <location evidence="1">Cell outer membrane</location>
    </subcellularLocation>
</comment>
<name>A4G867_HERAR</name>
<keyword evidence="3" id="KW-0998">Cell outer membrane</keyword>
<evidence type="ECO:0000259" key="6">
    <source>
        <dbReference type="PROSITE" id="PS51123"/>
    </source>
</evidence>
<dbReference type="STRING" id="204773.HEAR2582"/>
<feature type="chain" id="PRO_5002669215" evidence="5">
    <location>
        <begin position="21"/>
        <end position="225"/>
    </location>
</feature>
<keyword evidence="5" id="KW-0732">Signal</keyword>
<dbReference type="InterPro" id="IPR050330">
    <property type="entry name" value="Bact_OuterMem_StrucFunc"/>
</dbReference>
<keyword evidence="2 4" id="KW-0472">Membrane</keyword>
<evidence type="ECO:0000256" key="1">
    <source>
        <dbReference type="ARBA" id="ARBA00004442"/>
    </source>
</evidence>
<dbReference type="PANTHER" id="PTHR30329">
    <property type="entry name" value="STATOR ELEMENT OF FLAGELLAR MOTOR COMPLEX"/>
    <property type="match status" value="1"/>
</dbReference>
<feature type="domain" description="OmpA-like" evidence="6">
    <location>
        <begin position="99"/>
        <end position="224"/>
    </location>
</feature>
<evidence type="ECO:0000256" key="2">
    <source>
        <dbReference type="ARBA" id="ARBA00023136"/>
    </source>
</evidence>
<dbReference type="GO" id="GO:0009279">
    <property type="term" value="C:cell outer membrane"/>
    <property type="evidence" value="ECO:0007669"/>
    <property type="project" value="UniProtKB-SubCell"/>
</dbReference>
<protein>
    <submittedName>
        <fullName evidence="7">Outer membrane protein OmpA</fullName>
    </submittedName>
</protein>
<dbReference type="PANTHER" id="PTHR30329:SF21">
    <property type="entry name" value="LIPOPROTEIN YIAD-RELATED"/>
    <property type="match status" value="1"/>
</dbReference>
<evidence type="ECO:0000313" key="8">
    <source>
        <dbReference type="Proteomes" id="UP000006697"/>
    </source>
</evidence>
<dbReference type="OrthoDB" id="1149075at2"/>
<evidence type="ECO:0000256" key="5">
    <source>
        <dbReference type="SAM" id="SignalP"/>
    </source>
</evidence>
<dbReference type="PRINTS" id="PR01021">
    <property type="entry name" value="OMPADOMAIN"/>
</dbReference>
<keyword evidence="8" id="KW-1185">Reference proteome</keyword>
<dbReference type="SUPFAM" id="SSF103088">
    <property type="entry name" value="OmpA-like"/>
    <property type="match status" value="1"/>
</dbReference>
<dbReference type="HOGENOM" id="CLU_016890_5_0_4"/>
<dbReference type="InterPro" id="IPR006665">
    <property type="entry name" value="OmpA-like"/>
</dbReference>
<dbReference type="Gene3D" id="3.30.1330.60">
    <property type="entry name" value="OmpA-like domain"/>
    <property type="match status" value="1"/>
</dbReference>
<accession>A4G867</accession>
<dbReference type="InterPro" id="IPR006664">
    <property type="entry name" value="OMP_bac"/>
</dbReference>
<dbReference type="AlphaFoldDB" id="A4G867"/>
<evidence type="ECO:0000256" key="3">
    <source>
        <dbReference type="ARBA" id="ARBA00023237"/>
    </source>
</evidence>
<gene>
    <name evidence="7" type="ordered locus">HEAR2582</name>
</gene>
<proteinExistence type="predicted"/>
<dbReference type="InterPro" id="IPR036737">
    <property type="entry name" value="OmpA-like_sf"/>
</dbReference>
<dbReference type="CDD" id="cd07185">
    <property type="entry name" value="OmpA_C-like"/>
    <property type="match status" value="1"/>
</dbReference>
<dbReference type="KEGG" id="har:HEAR2582"/>
<dbReference type="EMBL" id="CU207211">
    <property type="protein sequence ID" value="CAL62704.1"/>
    <property type="molecule type" value="Genomic_DNA"/>
</dbReference>
<sequence>MINKLALVLLVGVAPSYAAAQSSTDIQAPSNHSYNQDGRGTITRSDYGLCWRSGFWTPDDAVAGCDGALASPIPNPTAPEMANSLEKERQSMPLAAKPLCNVTLALASDQTFAFNKAVLNKAAKQQIDQKVLPILAECKGIDGITITGHTDHLGASRSNQILSEKRAASVAGYLKTKGVSTKMNVLGAGETQGVKLCDEKLPHGKLIACLAPNRRVLIEVHGHPR</sequence>
<reference evidence="7 8" key="1">
    <citation type="journal article" date="2007" name="PLoS Genet.">
        <title>A tale of two oxidation states: bacterial colonization of arsenic-rich environments.</title>
        <authorList>
            <person name="Muller D."/>
            <person name="Medigue C."/>
            <person name="Koechler S."/>
            <person name="Barbe V."/>
            <person name="Barakat M."/>
            <person name="Talla E."/>
            <person name="Bonnefoy V."/>
            <person name="Krin E."/>
            <person name="Arsene-Ploetze F."/>
            <person name="Carapito C."/>
            <person name="Chandler M."/>
            <person name="Cournoyer B."/>
            <person name="Cruveiller S."/>
            <person name="Dossat C."/>
            <person name="Duval S."/>
            <person name="Heymann M."/>
            <person name="Leize E."/>
            <person name="Lieutaud A."/>
            <person name="Lievremont D."/>
            <person name="Makita Y."/>
            <person name="Mangenot S."/>
            <person name="Nitschke W."/>
            <person name="Ortet P."/>
            <person name="Perdrial N."/>
            <person name="Schoepp B."/>
            <person name="Siguier N."/>
            <person name="Simeonova D.D."/>
            <person name="Rouy Z."/>
            <person name="Segurens B."/>
            <person name="Turlin E."/>
            <person name="Vallenet D."/>
            <person name="Van Dorsselaer A."/>
            <person name="Weiss S."/>
            <person name="Weissenbach J."/>
            <person name="Lett M.C."/>
            <person name="Danchin A."/>
            <person name="Bertin P.N."/>
        </authorList>
    </citation>
    <scope>NUCLEOTIDE SEQUENCE [LARGE SCALE GENOMIC DNA]</scope>
    <source>
        <strain evidence="8">ULPAs1</strain>
    </source>
</reference>
<organism evidence="7 8">
    <name type="scientific">Herminiimonas arsenicoxydans</name>
    <dbReference type="NCBI Taxonomy" id="204773"/>
    <lineage>
        <taxon>Bacteria</taxon>
        <taxon>Pseudomonadati</taxon>
        <taxon>Pseudomonadota</taxon>
        <taxon>Betaproteobacteria</taxon>
        <taxon>Burkholderiales</taxon>
        <taxon>Oxalobacteraceae</taxon>
        <taxon>Herminiimonas</taxon>
    </lineage>
</organism>
<dbReference type="PROSITE" id="PS51123">
    <property type="entry name" value="OMPA_2"/>
    <property type="match status" value="1"/>
</dbReference>
<evidence type="ECO:0000256" key="4">
    <source>
        <dbReference type="PROSITE-ProRule" id="PRU00473"/>
    </source>
</evidence>
<dbReference type="Proteomes" id="UP000006697">
    <property type="component" value="Chromosome"/>
</dbReference>